<name>A0A6C0I7T1_9ZZZZ</name>
<feature type="domain" description="GIY-YIG" evidence="1">
    <location>
        <begin position="12"/>
        <end position="119"/>
    </location>
</feature>
<dbReference type="InterPro" id="IPR035901">
    <property type="entry name" value="GIY-YIG_endonuc_sf"/>
</dbReference>
<dbReference type="EMBL" id="MN740116">
    <property type="protein sequence ID" value="QHT88427.1"/>
    <property type="molecule type" value="Genomic_DNA"/>
</dbReference>
<accession>A0A6C0I7T1</accession>
<dbReference type="CDD" id="cd10443">
    <property type="entry name" value="GIY-YIG_HE_Tlr8p_PBC-V_like"/>
    <property type="match status" value="1"/>
</dbReference>
<dbReference type="Pfam" id="PF01541">
    <property type="entry name" value="GIY-YIG"/>
    <property type="match status" value="1"/>
</dbReference>
<evidence type="ECO:0000259" key="1">
    <source>
        <dbReference type="SMART" id="SM00465"/>
    </source>
</evidence>
<dbReference type="Gene3D" id="3.40.1440.10">
    <property type="entry name" value="GIY-YIG endonuclease"/>
    <property type="match status" value="1"/>
</dbReference>
<dbReference type="SUPFAM" id="SSF82771">
    <property type="entry name" value="GIY-YIG endonuclease"/>
    <property type="match status" value="1"/>
</dbReference>
<dbReference type="SMART" id="SM00465">
    <property type="entry name" value="GIYc"/>
    <property type="match status" value="1"/>
</dbReference>
<protein>
    <recommendedName>
        <fullName evidence="1">GIY-YIG domain-containing protein</fullName>
    </recommendedName>
</protein>
<dbReference type="AlphaFoldDB" id="A0A6C0I7T1"/>
<reference evidence="2" key="1">
    <citation type="journal article" date="2020" name="Nature">
        <title>Giant virus diversity and host interactions through global metagenomics.</title>
        <authorList>
            <person name="Schulz F."/>
            <person name="Roux S."/>
            <person name="Paez-Espino D."/>
            <person name="Jungbluth S."/>
            <person name="Walsh D.A."/>
            <person name="Denef V.J."/>
            <person name="McMahon K.D."/>
            <person name="Konstantinidis K.T."/>
            <person name="Eloe-Fadrosh E.A."/>
            <person name="Kyrpides N.C."/>
            <person name="Woyke T."/>
        </authorList>
    </citation>
    <scope>NUCLEOTIDE SEQUENCE</scope>
    <source>
        <strain evidence="2">GVMAG-M-3300023184-50</strain>
    </source>
</reference>
<dbReference type="InterPro" id="IPR000305">
    <property type="entry name" value="GIY-YIG_endonuc"/>
</dbReference>
<evidence type="ECO:0000313" key="2">
    <source>
        <dbReference type="EMBL" id="QHT88427.1"/>
    </source>
</evidence>
<organism evidence="2">
    <name type="scientific">viral metagenome</name>
    <dbReference type="NCBI Taxonomy" id="1070528"/>
    <lineage>
        <taxon>unclassified sequences</taxon>
        <taxon>metagenomes</taxon>
        <taxon>organismal metagenomes</taxon>
    </lineage>
</organism>
<proteinExistence type="predicted"/>
<sequence length="244" mass="28184">MDEIHTDKSKIKGQIYIITNTLNGKQYVGQTVSHRKNHDKYRPFGIQGRFNDHISEAVCNTKKKQCWYLNNAIRKDGKDALTVKMLEECSVEKLDELERHYILEHNTLFPNGYNLTEGGKTIRTIRHDMLEATNTPSKRGGCEFRSETTRKRMSIRSSEYSNSPNMLKLRSDNAKDQHYKKKLEKMKGVVLDPLNLEQYVRLRKGVALVCVEKSIVRFAGKHETQEELKNRALAFLSVLATLPN</sequence>